<keyword evidence="8" id="KW-1185">Reference proteome</keyword>
<dbReference type="GeneID" id="116218845"/>
<dbReference type="FunFam" id="1.10.950.10:FF:000003">
    <property type="entry name" value="supervillin isoform X2"/>
    <property type="match status" value="1"/>
</dbReference>
<evidence type="ECO:0000256" key="5">
    <source>
        <dbReference type="ARBA" id="ARBA00023136"/>
    </source>
</evidence>
<dbReference type="Pfam" id="PF02209">
    <property type="entry name" value="VHP"/>
    <property type="match status" value="1"/>
</dbReference>
<evidence type="ECO:0000256" key="1">
    <source>
        <dbReference type="ARBA" id="ARBA00004170"/>
    </source>
</evidence>
<evidence type="ECO:0000256" key="3">
    <source>
        <dbReference type="ARBA" id="ARBA00022490"/>
    </source>
</evidence>
<sequence>CLSLCVCGQDESVRNKVTLVKDVLSRLSKKLYSVEELTSKPLPEGVDPLRLEMYLCDEDFQGLLELTREEFNALPNWKQLKLKKSKDLF</sequence>
<organism evidence="8 9">
    <name type="scientific">Clupea harengus</name>
    <name type="common">Atlantic herring</name>
    <dbReference type="NCBI Taxonomy" id="7950"/>
    <lineage>
        <taxon>Eukaryota</taxon>
        <taxon>Metazoa</taxon>
        <taxon>Chordata</taxon>
        <taxon>Craniata</taxon>
        <taxon>Vertebrata</taxon>
        <taxon>Euteleostomi</taxon>
        <taxon>Actinopterygii</taxon>
        <taxon>Neopterygii</taxon>
        <taxon>Teleostei</taxon>
        <taxon>Clupei</taxon>
        <taxon>Clupeiformes</taxon>
        <taxon>Clupeoidei</taxon>
        <taxon>Clupeidae</taxon>
        <taxon>Clupea</taxon>
    </lineage>
</organism>
<keyword evidence="3" id="KW-0963">Cytoplasm</keyword>
<dbReference type="InterPro" id="IPR036886">
    <property type="entry name" value="Villin_headpiece_dom_sf"/>
</dbReference>
<dbReference type="InterPro" id="IPR003128">
    <property type="entry name" value="Villin_headpiece"/>
</dbReference>
<feature type="domain" description="HP" evidence="7">
    <location>
        <begin position="26"/>
        <end position="89"/>
    </location>
</feature>
<keyword evidence="6" id="KW-0206">Cytoskeleton</keyword>
<dbReference type="Proteomes" id="UP000515152">
    <property type="component" value="Chromosome 23"/>
</dbReference>
<keyword evidence="4" id="KW-0677">Repeat</keyword>
<dbReference type="PANTHER" id="PTHR24213:SF9">
    <property type="entry name" value="UNCOORDINATED 115A, ISOFORM B-RELATED"/>
    <property type="match status" value="1"/>
</dbReference>
<dbReference type="KEGG" id="char:116218845"/>
<dbReference type="AlphaFoldDB" id="A0A6P8EZY5"/>
<dbReference type="SMART" id="SM00153">
    <property type="entry name" value="VHP"/>
    <property type="match status" value="1"/>
</dbReference>
<reference evidence="9" key="1">
    <citation type="submission" date="2025-08" db="UniProtKB">
        <authorList>
            <consortium name="RefSeq"/>
        </authorList>
    </citation>
    <scope>IDENTIFICATION</scope>
</reference>
<dbReference type="GO" id="GO:0007010">
    <property type="term" value="P:cytoskeleton organization"/>
    <property type="evidence" value="ECO:0007669"/>
    <property type="project" value="InterPro"/>
</dbReference>
<dbReference type="GO" id="GO:0015629">
    <property type="term" value="C:actin cytoskeleton"/>
    <property type="evidence" value="ECO:0007669"/>
    <property type="project" value="TreeGrafter"/>
</dbReference>
<name>A0A6P8EZY5_CLUHA</name>
<dbReference type="GO" id="GO:0051015">
    <property type="term" value="F:actin filament binding"/>
    <property type="evidence" value="ECO:0007669"/>
    <property type="project" value="TreeGrafter"/>
</dbReference>
<dbReference type="PROSITE" id="PS51089">
    <property type="entry name" value="HP"/>
    <property type="match status" value="1"/>
</dbReference>
<feature type="non-terminal residue" evidence="9">
    <location>
        <position position="1"/>
    </location>
</feature>
<accession>A0A6P8EZY5</accession>
<evidence type="ECO:0000256" key="4">
    <source>
        <dbReference type="ARBA" id="ARBA00022737"/>
    </source>
</evidence>
<dbReference type="OrthoDB" id="28894at2759"/>
<keyword evidence="5" id="KW-0472">Membrane</keyword>
<dbReference type="Gene3D" id="1.10.950.10">
    <property type="entry name" value="Villin headpiece domain"/>
    <property type="match status" value="1"/>
</dbReference>
<dbReference type="InterPro" id="IPR051618">
    <property type="entry name" value="Actin-binding_LIM"/>
</dbReference>
<evidence type="ECO:0000256" key="6">
    <source>
        <dbReference type="ARBA" id="ARBA00023212"/>
    </source>
</evidence>
<proteinExistence type="predicted"/>
<dbReference type="PANTHER" id="PTHR24213">
    <property type="entry name" value="ACTIN-BINDING LIM PROTEIN"/>
    <property type="match status" value="1"/>
</dbReference>
<dbReference type="GO" id="GO:0016020">
    <property type="term" value="C:membrane"/>
    <property type="evidence" value="ECO:0007669"/>
    <property type="project" value="UniProtKB-SubCell"/>
</dbReference>
<dbReference type="RefSeq" id="XP_031417586.1">
    <property type="nucleotide sequence ID" value="XM_031561726.1"/>
</dbReference>
<evidence type="ECO:0000259" key="7">
    <source>
        <dbReference type="PROSITE" id="PS51089"/>
    </source>
</evidence>
<evidence type="ECO:0000313" key="8">
    <source>
        <dbReference type="Proteomes" id="UP000515152"/>
    </source>
</evidence>
<gene>
    <name evidence="9" type="primary">LOC116218845</name>
</gene>
<dbReference type="SUPFAM" id="SSF47050">
    <property type="entry name" value="VHP, Villin headpiece domain"/>
    <property type="match status" value="1"/>
</dbReference>
<protein>
    <submittedName>
        <fullName evidence="9">Supervillin-like</fullName>
    </submittedName>
</protein>
<comment type="subcellular location">
    <subcellularLocation>
        <location evidence="2">Cytoplasm</location>
        <location evidence="2">Cytoskeleton</location>
    </subcellularLocation>
    <subcellularLocation>
        <location evidence="1">Membrane</location>
        <topology evidence="1">Peripheral membrane protein</topology>
    </subcellularLocation>
</comment>
<dbReference type="GO" id="GO:0030032">
    <property type="term" value="P:lamellipodium assembly"/>
    <property type="evidence" value="ECO:0007669"/>
    <property type="project" value="TreeGrafter"/>
</dbReference>
<evidence type="ECO:0000256" key="2">
    <source>
        <dbReference type="ARBA" id="ARBA00004245"/>
    </source>
</evidence>
<evidence type="ECO:0000313" key="9">
    <source>
        <dbReference type="RefSeq" id="XP_031417586.1"/>
    </source>
</evidence>